<dbReference type="GO" id="GO:0008104">
    <property type="term" value="P:intracellular protein localization"/>
    <property type="evidence" value="ECO:0007669"/>
    <property type="project" value="TreeGrafter"/>
</dbReference>
<evidence type="ECO:0000256" key="1">
    <source>
        <dbReference type="ARBA" id="ARBA00004370"/>
    </source>
</evidence>
<dbReference type="GO" id="GO:0016020">
    <property type="term" value="C:membrane"/>
    <property type="evidence" value="ECO:0007669"/>
    <property type="project" value="UniProtKB-SubCell"/>
</dbReference>
<evidence type="ECO:0008006" key="9">
    <source>
        <dbReference type="Google" id="ProtNLM"/>
    </source>
</evidence>
<evidence type="ECO:0000313" key="8">
    <source>
        <dbReference type="Proteomes" id="UP001432322"/>
    </source>
</evidence>
<organism evidence="7 8">
    <name type="scientific">Pristionchus fissidentatus</name>
    <dbReference type="NCBI Taxonomy" id="1538716"/>
    <lineage>
        <taxon>Eukaryota</taxon>
        <taxon>Metazoa</taxon>
        <taxon>Ecdysozoa</taxon>
        <taxon>Nematoda</taxon>
        <taxon>Chromadorea</taxon>
        <taxon>Rhabditida</taxon>
        <taxon>Rhabditina</taxon>
        <taxon>Diplogasteromorpha</taxon>
        <taxon>Diplogasteroidea</taxon>
        <taxon>Neodiplogasteridae</taxon>
        <taxon>Pristionchus</taxon>
    </lineage>
</organism>
<comment type="subcellular location">
    <subcellularLocation>
        <location evidence="1">Membrane</location>
    </subcellularLocation>
</comment>
<keyword evidence="4 6" id="KW-1133">Transmembrane helix</keyword>
<keyword evidence="5 6" id="KW-0472">Membrane</keyword>
<gene>
    <name evidence="7" type="ORF">PFISCL1PPCAC_10190</name>
</gene>
<dbReference type="AlphaFoldDB" id="A0AAV5VKV3"/>
<evidence type="ECO:0000256" key="3">
    <source>
        <dbReference type="ARBA" id="ARBA00022692"/>
    </source>
</evidence>
<evidence type="ECO:0000256" key="6">
    <source>
        <dbReference type="SAM" id="Phobius"/>
    </source>
</evidence>
<comment type="caution">
    <text evidence="7">The sequence shown here is derived from an EMBL/GenBank/DDBJ whole genome shotgun (WGS) entry which is preliminary data.</text>
</comment>
<accession>A0AAV5VKV3</accession>
<comment type="similarity">
    <text evidence="2">Belongs to the ODR-4 family.</text>
</comment>
<feature type="transmembrane region" description="Helical" evidence="6">
    <location>
        <begin position="412"/>
        <end position="435"/>
    </location>
</feature>
<sequence>RSQVMALYFEKSLETWSETALKESLELEKKGADIVVYFLCGSYLSDEIHVAHIAKCPLPDTLDAENYDDLSKLLDVEWVVDHAEKVLRMLPGGVTIVGITAVCSKKVFTDQRLVMFNSLKKTQSISAALSTLNLESFPSRMALIHIDLTTKKIQTVITDVVKRGPDSPSQIKFAQLKWVSLVTRVAVDIRQAIDVINRDDFYAEFTAAIKPWTTSLCSSNTVYIFDDEYKDDAESLVPDPKKMKNSNSVEVFMYMASASSAEPKEVAKIGEVFEVTFDLAVRATVPIKSTVADAKKAINHHIIRQLMARASLHYESMEVQEEGRRASPALHQFPRAATTVIPSGGSLLVYDFLFEGDTAEDAIKNFNHLLSLKTSTVEEIDELWERNLNEGEKEEPSLIIQHAHRLPEPDNSLSFCLCLFAIIAVIIAIVVVAVISTAS</sequence>
<protein>
    <recommendedName>
        <fullName evidence="9">Odr-4</fullName>
    </recommendedName>
</protein>
<name>A0AAV5VKV3_9BILA</name>
<evidence type="ECO:0000256" key="5">
    <source>
        <dbReference type="ARBA" id="ARBA00023136"/>
    </source>
</evidence>
<dbReference type="InterPro" id="IPR029454">
    <property type="entry name" value="ODR-4-like"/>
</dbReference>
<keyword evidence="3 6" id="KW-0812">Transmembrane</keyword>
<dbReference type="GO" id="GO:0012505">
    <property type="term" value="C:endomembrane system"/>
    <property type="evidence" value="ECO:0007669"/>
    <property type="project" value="TreeGrafter"/>
</dbReference>
<keyword evidence="8" id="KW-1185">Reference proteome</keyword>
<dbReference type="PANTHER" id="PTHR33966">
    <property type="entry name" value="PROTEIN ODR-4 HOMOLOG"/>
    <property type="match status" value="1"/>
</dbReference>
<dbReference type="Pfam" id="PF14778">
    <property type="entry name" value="ODR4-like"/>
    <property type="match status" value="1"/>
</dbReference>
<reference evidence="7" key="1">
    <citation type="submission" date="2023-10" db="EMBL/GenBank/DDBJ databases">
        <title>Genome assembly of Pristionchus species.</title>
        <authorList>
            <person name="Yoshida K."/>
            <person name="Sommer R.J."/>
        </authorList>
    </citation>
    <scope>NUCLEOTIDE SEQUENCE</scope>
    <source>
        <strain evidence="7">RS5133</strain>
    </source>
</reference>
<dbReference type="PANTHER" id="PTHR33966:SF1">
    <property type="entry name" value="PROTEIN ODR-4 HOMOLOG"/>
    <property type="match status" value="1"/>
</dbReference>
<evidence type="ECO:0000256" key="4">
    <source>
        <dbReference type="ARBA" id="ARBA00022989"/>
    </source>
</evidence>
<proteinExistence type="inferred from homology"/>
<evidence type="ECO:0000313" key="7">
    <source>
        <dbReference type="EMBL" id="GMT18893.1"/>
    </source>
</evidence>
<dbReference type="EMBL" id="BTSY01000003">
    <property type="protein sequence ID" value="GMT18893.1"/>
    <property type="molecule type" value="Genomic_DNA"/>
</dbReference>
<feature type="non-terminal residue" evidence="7">
    <location>
        <position position="1"/>
    </location>
</feature>
<evidence type="ECO:0000256" key="2">
    <source>
        <dbReference type="ARBA" id="ARBA00010131"/>
    </source>
</evidence>
<dbReference type="Proteomes" id="UP001432322">
    <property type="component" value="Unassembled WGS sequence"/>
</dbReference>